<comment type="caution">
    <text evidence="9">The sequence shown here is derived from an EMBL/GenBank/DDBJ whole genome shotgun (WGS) entry which is preliminary data.</text>
</comment>
<dbReference type="GO" id="GO:0005634">
    <property type="term" value="C:nucleus"/>
    <property type="evidence" value="ECO:0007669"/>
    <property type="project" value="TreeGrafter"/>
</dbReference>
<accession>A0A9P8G0M2</accession>
<feature type="region of interest" description="Disordered" evidence="7">
    <location>
        <begin position="1"/>
        <end position="27"/>
    </location>
</feature>
<sequence>MSIRSDAGQSFGATTESPDKRARRRRLPLSCGECSSHATVTGPANAARGQAVKISAPMTRLPVSRLGLVSDHSTTRGMRNKTTAKNFARQPDLNNVDAEGTTRAKLDSTPMISSRTASDTADIQSDTSRHPSSFHHPKDRSPQGYYAKHSLFKFFTEITQFVPFITEVTDELLRPAGVRLKKQKTLISKDENLTLDALLPPRDDADLLVAFYLDNYEHLHRIVHVPTFKKQYHDFWLPHKSRSPAIASLILSIMAVSANAPPIGEHYQDMASRWDVLVDEWLRQQSPKRYELIHYQVLCLSYLAKRMNQIHKKLFWTESSNLLQRAILDELPYTGSVRCSEDVFKLEMRRRIWHVIRELELQNSYEFGLPTLLHNIDCNLGPPANIEDEEFNEHCTQIPESRSADQYTQSSYQIISARSWSLRLEISKRLSSPAIADPMTYDDILRYTHLLTSEIAELPTWDSSSHRGLPSVVNGFLKFQLMDDLGLQPLTRLREDLLLGSLTLTRIMLLHNPCSTSVIVSCSDSVIELMERSLAIAAERSLRCRKSEPWCFISISAAISLLKIHLGILDRPTAKCSCAQAFLDLHKRQPMSQVPQQLTPQTSIPDASRDLHAVIDASTQLNDVPPYIAWLDGDIFDFGLDAFSLDIDIDGLSQAL</sequence>
<dbReference type="EMBL" id="JAHFXS010000173">
    <property type="protein sequence ID" value="KAG9988114.1"/>
    <property type="molecule type" value="Genomic_DNA"/>
</dbReference>
<feature type="region of interest" description="Disordered" evidence="7">
    <location>
        <begin position="73"/>
        <end position="141"/>
    </location>
</feature>
<evidence type="ECO:0000256" key="7">
    <source>
        <dbReference type="SAM" id="MobiDB-lite"/>
    </source>
</evidence>
<reference evidence="9" key="2">
    <citation type="submission" date="2021-08" db="EMBL/GenBank/DDBJ databases">
        <authorList>
            <person name="Gostincar C."/>
            <person name="Sun X."/>
            <person name="Song Z."/>
            <person name="Gunde-Cimerman N."/>
        </authorList>
    </citation>
    <scope>NUCLEOTIDE SEQUENCE</scope>
    <source>
        <strain evidence="9">EXF-9298</strain>
    </source>
</reference>
<dbReference type="CDD" id="cd12148">
    <property type="entry name" value="fungal_TF_MHR"/>
    <property type="match status" value="1"/>
</dbReference>
<reference evidence="9" key="1">
    <citation type="journal article" date="2021" name="J Fungi (Basel)">
        <title>Virulence traits and population genomics of the black yeast Aureobasidium melanogenum.</title>
        <authorList>
            <person name="Cernosa A."/>
            <person name="Sun X."/>
            <person name="Gostincar C."/>
            <person name="Fang C."/>
            <person name="Gunde-Cimerman N."/>
            <person name="Song Z."/>
        </authorList>
    </citation>
    <scope>NUCLEOTIDE SEQUENCE</scope>
    <source>
        <strain evidence="9">EXF-9298</strain>
    </source>
</reference>
<evidence type="ECO:0000256" key="4">
    <source>
        <dbReference type="ARBA" id="ARBA00023125"/>
    </source>
</evidence>
<keyword evidence="2" id="KW-0862">Zinc</keyword>
<feature type="compositionally biased region" description="Polar residues" evidence="7">
    <location>
        <begin position="73"/>
        <end position="85"/>
    </location>
</feature>
<protein>
    <recommendedName>
        <fullName evidence="8">Xylanolytic transcriptional activator regulatory domain-containing protein</fullName>
    </recommendedName>
</protein>
<proteinExistence type="predicted"/>
<keyword evidence="10" id="KW-1185">Reference proteome</keyword>
<evidence type="ECO:0000313" key="10">
    <source>
        <dbReference type="Proteomes" id="UP000729357"/>
    </source>
</evidence>
<dbReference type="PANTHER" id="PTHR31944">
    <property type="entry name" value="HEME-RESPONSIVE ZINC FINGER TRANSCRIPTION FACTOR HAP1"/>
    <property type="match status" value="1"/>
</dbReference>
<name>A0A9P8G0M2_AURME</name>
<keyword evidence="5" id="KW-0804">Transcription</keyword>
<feature type="compositionally biased region" description="Polar residues" evidence="7">
    <location>
        <begin position="110"/>
        <end position="126"/>
    </location>
</feature>
<dbReference type="GO" id="GO:0006351">
    <property type="term" value="P:DNA-templated transcription"/>
    <property type="evidence" value="ECO:0007669"/>
    <property type="project" value="InterPro"/>
</dbReference>
<dbReference type="InterPro" id="IPR051430">
    <property type="entry name" value="Fungal_TF_Env_Response"/>
</dbReference>
<evidence type="ECO:0000256" key="5">
    <source>
        <dbReference type="ARBA" id="ARBA00023163"/>
    </source>
</evidence>
<feature type="compositionally biased region" description="Polar residues" evidence="7">
    <location>
        <begin position="7"/>
        <end position="16"/>
    </location>
</feature>
<evidence type="ECO:0000256" key="2">
    <source>
        <dbReference type="ARBA" id="ARBA00022833"/>
    </source>
</evidence>
<feature type="domain" description="Xylanolytic transcriptional activator regulatory" evidence="8">
    <location>
        <begin position="212"/>
        <end position="416"/>
    </location>
</feature>
<evidence type="ECO:0000259" key="8">
    <source>
        <dbReference type="Pfam" id="PF04082"/>
    </source>
</evidence>
<dbReference type="AlphaFoldDB" id="A0A9P8G0M2"/>
<keyword evidence="1" id="KW-0479">Metal-binding</keyword>
<dbReference type="Proteomes" id="UP000729357">
    <property type="component" value="Unassembled WGS sequence"/>
</dbReference>
<organism evidence="9 10">
    <name type="scientific">Aureobasidium melanogenum</name>
    <name type="common">Aureobasidium pullulans var. melanogenum</name>
    <dbReference type="NCBI Taxonomy" id="46634"/>
    <lineage>
        <taxon>Eukaryota</taxon>
        <taxon>Fungi</taxon>
        <taxon>Dikarya</taxon>
        <taxon>Ascomycota</taxon>
        <taxon>Pezizomycotina</taxon>
        <taxon>Dothideomycetes</taxon>
        <taxon>Dothideomycetidae</taxon>
        <taxon>Dothideales</taxon>
        <taxon>Saccotheciaceae</taxon>
        <taxon>Aureobasidium</taxon>
    </lineage>
</organism>
<keyword evidence="3" id="KW-0805">Transcription regulation</keyword>
<gene>
    <name evidence="9" type="ORF">KCU98_g2853</name>
</gene>
<keyword evidence="6" id="KW-0539">Nucleus</keyword>
<evidence type="ECO:0000256" key="6">
    <source>
        <dbReference type="ARBA" id="ARBA00023242"/>
    </source>
</evidence>
<dbReference type="GO" id="GO:0008270">
    <property type="term" value="F:zinc ion binding"/>
    <property type="evidence" value="ECO:0007669"/>
    <property type="project" value="InterPro"/>
</dbReference>
<dbReference type="Pfam" id="PF04082">
    <property type="entry name" value="Fungal_trans"/>
    <property type="match status" value="1"/>
</dbReference>
<evidence type="ECO:0000313" key="9">
    <source>
        <dbReference type="EMBL" id="KAG9988114.1"/>
    </source>
</evidence>
<dbReference type="GO" id="GO:0001228">
    <property type="term" value="F:DNA-binding transcription activator activity, RNA polymerase II-specific"/>
    <property type="evidence" value="ECO:0007669"/>
    <property type="project" value="TreeGrafter"/>
</dbReference>
<dbReference type="GO" id="GO:0000978">
    <property type="term" value="F:RNA polymerase II cis-regulatory region sequence-specific DNA binding"/>
    <property type="evidence" value="ECO:0007669"/>
    <property type="project" value="TreeGrafter"/>
</dbReference>
<dbReference type="InterPro" id="IPR007219">
    <property type="entry name" value="XnlR_reg_dom"/>
</dbReference>
<keyword evidence="4" id="KW-0238">DNA-binding</keyword>
<feature type="non-terminal residue" evidence="9">
    <location>
        <position position="1"/>
    </location>
</feature>
<evidence type="ECO:0000256" key="1">
    <source>
        <dbReference type="ARBA" id="ARBA00022723"/>
    </source>
</evidence>
<evidence type="ECO:0000256" key="3">
    <source>
        <dbReference type="ARBA" id="ARBA00023015"/>
    </source>
</evidence>
<dbReference type="PANTHER" id="PTHR31944:SF130">
    <property type="entry name" value="ZN(II)2CYS6 TRANSCRIPTION FACTO (EUROFUNG)"/>
    <property type="match status" value="1"/>
</dbReference>